<evidence type="ECO:0000256" key="6">
    <source>
        <dbReference type="ARBA" id="ARBA00022692"/>
    </source>
</evidence>
<dbReference type="InterPro" id="IPR010105">
    <property type="entry name" value="TonB_sidphr_rcpt"/>
</dbReference>
<dbReference type="InterPro" id="IPR036942">
    <property type="entry name" value="Beta-barrel_TonB_sf"/>
</dbReference>
<keyword evidence="6 14" id="KW-0812">Transmembrane</keyword>
<evidence type="ECO:0000313" key="22">
    <source>
        <dbReference type="Proteomes" id="UP000242205"/>
    </source>
</evidence>
<dbReference type="EMBL" id="CP025682">
    <property type="protein sequence ID" value="AUN93460.1"/>
    <property type="molecule type" value="Genomic_DNA"/>
</dbReference>
<dbReference type="InterPro" id="IPR037066">
    <property type="entry name" value="Plug_dom_sf"/>
</dbReference>
<name>A0A2I6S2G3_9RHOO</name>
<evidence type="ECO:0000313" key="21">
    <source>
        <dbReference type="EMBL" id="AUN93460.1"/>
    </source>
</evidence>
<dbReference type="NCBIfam" id="TIGR01783">
    <property type="entry name" value="TonB-siderophor"/>
    <property type="match status" value="1"/>
</dbReference>
<dbReference type="Gene3D" id="2.170.130.10">
    <property type="entry name" value="TonB-dependent receptor, plug domain"/>
    <property type="match status" value="1"/>
</dbReference>
<evidence type="ECO:0000256" key="2">
    <source>
        <dbReference type="ARBA" id="ARBA00009810"/>
    </source>
</evidence>
<dbReference type="SUPFAM" id="SSF56935">
    <property type="entry name" value="Porins"/>
    <property type="match status" value="1"/>
</dbReference>
<proteinExistence type="inferred from homology"/>
<dbReference type="InterPro" id="IPR010917">
    <property type="entry name" value="TonB_rcpt_CS"/>
</dbReference>
<evidence type="ECO:0000256" key="8">
    <source>
        <dbReference type="ARBA" id="ARBA00023004"/>
    </source>
</evidence>
<evidence type="ECO:0000256" key="10">
    <source>
        <dbReference type="ARBA" id="ARBA00023077"/>
    </source>
</evidence>
<dbReference type="PANTHER" id="PTHR32552:SF82">
    <property type="entry name" value="FCUA PROTEIN"/>
    <property type="match status" value="1"/>
</dbReference>
<evidence type="ECO:0000256" key="13">
    <source>
        <dbReference type="ARBA" id="ARBA00023237"/>
    </source>
</evidence>
<protein>
    <submittedName>
        <fullName evidence="21">TonB-dependent siderophore receptor</fullName>
    </submittedName>
</protein>
<dbReference type="InterPro" id="IPR000531">
    <property type="entry name" value="Beta-barrel_TonB"/>
</dbReference>
<keyword evidence="11 14" id="KW-0472">Membrane</keyword>
<evidence type="ECO:0000256" key="5">
    <source>
        <dbReference type="ARBA" id="ARBA00022496"/>
    </source>
</evidence>
<evidence type="ECO:0000256" key="11">
    <source>
        <dbReference type="ARBA" id="ARBA00023136"/>
    </source>
</evidence>
<dbReference type="GO" id="GO:0015891">
    <property type="term" value="P:siderophore transport"/>
    <property type="evidence" value="ECO:0007669"/>
    <property type="project" value="InterPro"/>
</dbReference>
<feature type="short sequence motif" description="TonB C-terminal box" evidence="15">
    <location>
        <begin position="711"/>
        <end position="728"/>
    </location>
</feature>
<keyword evidence="7 18" id="KW-0732">Signal</keyword>
<dbReference type="Pfam" id="PF00593">
    <property type="entry name" value="TonB_dep_Rec_b-barrel"/>
    <property type="match status" value="1"/>
</dbReference>
<dbReference type="AlphaFoldDB" id="A0A2I6S2G3"/>
<evidence type="ECO:0000256" key="3">
    <source>
        <dbReference type="ARBA" id="ARBA00022448"/>
    </source>
</evidence>
<evidence type="ECO:0000259" key="19">
    <source>
        <dbReference type="Pfam" id="PF00593"/>
    </source>
</evidence>
<reference evidence="21 22" key="1">
    <citation type="submission" date="2018-01" db="EMBL/GenBank/DDBJ databases">
        <authorList>
            <person name="Fu G.-Y."/>
        </authorList>
    </citation>
    <scope>NUCLEOTIDE SEQUENCE [LARGE SCALE GENOMIC DNA]</scope>
    <source>
        <strain evidence="21 22">SY39</strain>
    </source>
</reference>
<evidence type="ECO:0000256" key="14">
    <source>
        <dbReference type="PROSITE-ProRule" id="PRU01360"/>
    </source>
</evidence>
<dbReference type="Proteomes" id="UP000242205">
    <property type="component" value="Chromosome"/>
</dbReference>
<feature type="domain" description="TonB-dependent receptor plug" evidence="20">
    <location>
        <begin position="76"/>
        <end position="173"/>
    </location>
</feature>
<keyword evidence="12 21" id="KW-0675">Receptor</keyword>
<evidence type="ECO:0000256" key="1">
    <source>
        <dbReference type="ARBA" id="ARBA00004571"/>
    </source>
</evidence>
<dbReference type="KEGG" id="atw:C0099_00030"/>
<keyword evidence="4 14" id="KW-1134">Transmembrane beta strand</keyword>
<feature type="signal peptide" evidence="18">
    <location>
        <begin position="1"/>
        <end position="25"/>
    </location>
</feature>
<keyword evidence="22" id="KW-1185">Reference proteome</keyword>
<dbReference type="RefSeq" id="WP_102245534.1">
    <property type="nucleotide sequence ID" value="NZ_CP025682.1"/>
</dbReference>
<evidence type="ECO:0000256" key="4">
    <source>
        <dbReference type="ARBA" id="ARBA00022452"/>
    </source>
</evidence>
<evidence type="ECO:0000256" key="18">
    <source>
        <dbReference type="SAM" id="SignalP"/>
    </source>
</evidence>
<evidence type="ECO:0000256" key="7">
    <source>
        <dbReference type="ARBA" id="ARBA00022729"/>
    </source>
</evidence>
<dbReference type="Gene3D" id="2.40.170.20">
    <property type="entry name" value="TonB-dependent receptor, beta-barrel domain"/>
    <property type="match status" value="1"/>
</dbReference>
<keyword evidence="8" id="KW-0408">Iron</keyword>
<keyword evidence="3 14" id="KW-0813">Transport</keyword>
<keyword evidence="10 16" id="KW-0798">TonB box</keyword>
<feature type="compositionally biased region" description="Basic and acidic residues" evidence="17">
    <location>
        <begin position="264"/>
        <end position="274"/>
    </location>
</feature>
<dbReference type="GO" id="GO:0015344">
    <property type="term" value="F:siderophore uptake transmembrane transporter activity"/>
    <property type="evidence" value="ECO:0007669"/>
    <property type="project" value="TreeGrafter"/>
</dbReference>
<accession>A0A2I6S2G3</accession>
<sequence>MHSLRHPFRLGALAAALVLAAPALAQSEAAAEDAVRLDTVTVNASADASAEGLAPAYAGNQVARGGRVGVLGNRDAMDTPFNATAYTSELMQDQQAKSVSDVMQNDASVRTARGFGNFQELYVIRGFPVFSDDMAYNGLYGLLPRQYVAAELLERVEVLRGANTFINGAAPGGSGIGGSVNLLPKRAPNDPLNRLTVGVESGAQGYVAADVGRRFGDDGENGIRINAARRDGGTAIDDERRRLDVLAVGLDHRGSNFRLSADIGHQDHDIDEPRPSVTPTGAAPSAPDASNNFAQPWTFSKERQTFATFRGEFDLTDDVTAWAAAGVRDGDEKNRLANPRAMSDGSTTAYRFDNVREDAVSTGEIGIRGRLITGAVSHEVVASANIFRMSSRNAYAFSDFAGFASDLNDPGDVAPPDADFFTGGSMSSPHVTERTNTRSVALADTMGFLDDRLLVTVGARHQTIAQRGYNYNTGAKESDYDKSEVTPMAGVVFKLNPQVSLYANYAEALVKGDIAPAVSGGQPIDNAGEVLAPYVSKQKEAGVKYDGGRLGGSLAFFTTDKPFTTVENGVFGANGEQRNRGIELTVFGQPLHNLRVLGGLTLLDAQLKKTAGGALDGNDAIGVPDSQLNLGVEWDVPGMPGLTLTGRAIHTSKQYIDEANDERIPSWTRFDVGARYITDIGGQVMTLRARIENLADRDYWASAGGYPGANYLVLGAPRTFTLTASFDF</sequence>
<evidence type="ECO:0000256" key="17">
    <source>
        <dbReference type="SAM" id="MobiDB-lite"/>
    </source>
</evidence>
<dbReference type="PANTHER" id="PTHR32552">
    <property type="entry name" value="FERRICHROME IRON RECEPTOR-RELATED"/>
    <property type="match status" value="1"/>
</dbReference>
<keyword evidence="9" id="KW-0406">Ion transport</keyword>
<dbReference type="OrthoDB" id="8732650at2"/>
<dbReference type="Pfam" id="PF07715">
    <property type="entry name" value="Plug"/>
    <property type="match status" value="1"/>
</dbReference>
<keyword evidence="13 14" id="KW-0998">Cell outer membrane</keyword>
<evidence type="ECO:0000256" key="16">
    <source>
        <dbReference type="RuleBase" id="RU003357"/>
    </source>
</evidence>
<dbReference type="PROSITE" id="PS52016">
    <property type="entry name" value="TONB_DEPENDENT_REC_3"/>
    <property type="match status" value="1"/>
</dbReference>
<comment type="similarity">
    <text evidence="2 14 16">Belongs to the TonB-dependent receptor family.</text>
</comment>
<dbReference type="InterPro" id="IPR012910">
    <property type="entry name" value="Plug_dom"/>
</dbReference>
<gene>
    <name evidence="21" type="ORF">C0099_00030</name>
</gene>
<keyword evidence="5" id="KW-0410">Iron transport</keyword>
<evidence type="ECO:0000256" key="9">
    <source>
        <dbReference type="ARBA" id="ARBA00023065"/>
    </source>
</evidence>
<dbReference type="InterPro" id="IPR039426">
    <property type="entry name" value="TonB-dep_rcpt-like"/>
</dbReference>
<dbReference type="GO" id="GO:0038023">
    <property type="term" value="F:signaling receptor activity"/>
    <property type="evidence" value="ECO:0007669"/>
    <property type="project" value="InterPro"/>
</dbReference>
<feature type="chain" id="PRO_5014387206" evidence="18">
    <location>
        <begin position="26"/>
        <end position="728"/>
    </location>
</feature>
<comment type="subcellular location">
    <subcellularLocation>
        <location evidence="1 14">Cell outer membrane</location>
        <topology evidence="1 14">Multi-pass membrane protein</topology>
    </subcellularLocation>
</comment>
<dbReference type="CDD" id="cd01347">
    <property type="entry name" value="ligand_gated_channel"/>
    <property type="match status" value="1"/>
</dbReference>
<evidence type="ECO:0000256" key="12">
    <source>
        <dbReference type="ARBA" id="ARBA00023170"/>
    </source>
</evidence>
<feature type="domain" description="TonB-dependent receptor-like beta-barrel" evidence="19">
    <location>
        <begin position="264"/>
        <end position="694"/>
    </location>
</feature>
<evidence type="ECO:0000256" key="15">
    <source>
        <dbReference type="PROSITE-ProRule" id="PRU10144"/>
    </source>
</evidence>
<evidence type="ECO:0000259" key="20">
    <source>
        <dbReference type="Pfam" id="PF07715"/>
    </source>
</evidence>
<dbReference type="GO" id="GO:0009279">
    <property type="term" value="C:cell outer membrane"/>
    <property type="evidence" value="ECO:0007669"/>
    <property type="project" value="UniProtKB-SubCell"/>
</dbReference>
<organism evidence="21 22">
    <name type="scientific">Pseudazoarcus pumilus</name>
    <dbReference type="NCBI Taxonomy" id="2067960"/>
    <lineage>
        <taxon>Bacteria</taxon>
        <taxon>Pseudomonadati</taxon>
        <taxon>Pseudomonadota</taxon>
        <taxon>Betaproteobacteria</taxon>
        <taxon>Rhodocyclales</taxon>
        <taxon>Zoogloeaceae</taxon>
        <taxon>Pseudazoarcus</taxon>
    </lineage>
</organism>
<dbReference type="PROSITE" id="PS01156">
    <property type="entry name" value="TONB_DEPENDENT_REC_2"/>
    <property type="match status" value="1"/>
</dbReference>
<feature type="region of interest" description="Disordered" evidence="17">
    <location>
        <begin position="261"/>
        <end position="291"/>
    </location>
</feature>